<evidence type="ECO:0000313" key="3">
    <source>
        <dbReference type="Proteomes" id="UP001500166"/>
    </source>
</evidence>
<dbReference type="Gene3D" id="3.10.180.10">
    <property type="entry name" value="2,3-Dihydroxybiphenyl 1,2-Dioxygenase, domain 1"/>
    <property type="match status" value="1"/>
</dbReference>
<accession>A0ABN2Y819</accession>
<gene>
    <name evidence="2" type="ORF">GCM10009824_27150</name>
</gene>
<dbReference type="InterPro" id="IPR041581">
    <property type="entry name" value="Glyoxalase_6"/>
</dbReference>
<comment type="caution">
    <text evidence="2">The sequence shown here is derived from an EMBL/GenBank/DDBJ whole genome shotgun (WGS) entry which is preliminary data.</text>
</comment>
<evidence type="ECO:0000259" key="1">
    <source>
        <dbReference type="Pfam" id="PF18029"/>
    </source>
</evidence>
<dbReference type="PANTHER" id="PTHR35908:SF1">
    <property type="entry name" value="CONSERVED PROTEIN"/>
    <property type="match status" value="1"/>
</dbReference>
<organism evidence="2 3">
    <name type="scientific">Kocuria atrinae</name>
    <dbReference type="NCBI Taxonomy" id="592377"/>
    <lineage>
        <taxon>Bacteria</taxon>
        <taxon>Bacillati</taxon>
        <taxon>Actinomycetota</taxon>
        <taxon>Actinomycetes</taxon>
        <taxon>Micrococcales</taxon>
        <taxon>Micrococcaceae</taxon>
        <taxon>Kocuria</taxon>
    </lineage>
</organism>
<name>A0ABN2Y819_9MICC</name>
<proteinExistence type="predicted"/>
<dbReference type="InterPro" id="IPR029068">
    <property type="entry name" value="Glyas_Bleomycin-R_OHBP_Dase"/>
</dbReference>
<dbReference type="CDD" id="cd06587">
    <property type="entry name" value="VOC"/>
    <property type="match status" value="1"/>
</dbReference>
<dbReference type="SUPFAM" id="SSF54593">
    <property type="entry name" value="Glyoxalase/Bleomycin resistance protein/Dihydroxybiphenyl dioxygenase"/>
    <property type="match status" value="1"/>
</dbReference>
<protein>
    <submittedName>
        <fullName evidence="2">VOC family protein</fullName>
    </submittedName>
</protein>
<sequence>MTSFVSSVAIDSHDPAALARFWCEVLDYRVDHVQDKFVSTLPSSGDGFRLDFIRVPEGKTVKNRLHLDLLPRDTDQQSEVARVEALGAYRVDVGQTSEDSWVVLADPEGNEFCILESHPAD</sequence>
<feature type="domain" description="Glyoxalase-like" evidence="1">
    <location>
        <begin position="7"/>
        <end position="115"/>
    </location>
</feature>
<dbReference type="Proteomes" id="UP001500166">
    <property type="component" value="Unassembled WGS sequence"/>
</dbReference>
<dbReference type="EMBL" id="BAAAQA010000033">
    <property type="protein sequence ID" value="GAA2123306.1"/>
    <property type="molecule type" value="Genomic_DNA"/>
</dbReference>
<dbReference type="RefSeq" id="WP_344225516.1">
    <property type="nucleotide sequence ID" value="NZ_BAAAQA010000033.1"/>
</dbReference>
<dbReference type="Pfam" id="PF18029">
    <property type="entry name" value="Glyoxalase_6"/>
    <property type="match status" value="1"/>
</dbReference>
<keyword evidence="3" id="KW-1185">Reference proteome</keyword>
<evidence type="ECO:0000313" key="2">
    <source>
        <dbReference type="EMBL" id="GAA2123306.1"/>
    </source>
</evidence>
<dbReference type="PANTHER" id="PTHR35908">
    <property type="entry name" value="HYPOTHETICAL FUSION PROTEIN"/>
    <property type="match status" value="1"/>
</dbReference>
<reference evidence="2 3" key="1">
    <citation type="journal article" date="2019" name="Int. J. Syst. Evol. Microbiol.">
        <title>The Global Catalogue of Microorganisms (GCM) 10K type strain sequencing project: providing services to taxonomists for standard genome sequencing and annotation.</title>
        <authorList>
            <consortium name="The Broad Institute Genomics Platform"/>
            <consortium name="The Broad Institute Genome Sequencing Center for Infectious Disease"/>
            <person name="Wu L."/>
            <person name="Ma J."/>
        </authorList>
    </citation>
    <scope>NUCLEOTIDE SEQUENCE [LARGE SCALE GENOMIC DNA]</scope>
    <source>
        <strain evidence="2 3">JCM 15914</strain>
    </source>
</reference>